<feature type="compositionally biased region" description="Gly residues" evidence="1">
    <location>
        <begin position="261"/>
        <end position="276"/>
    </location>
</feature>
<feature type="region of interest" description="Disordered" evidence="1">
    <location>
        <begin position="49"/>
        <end position="224"/>
    </location>
</feature>
<sequence>MESEKKVIEAVALLRQAGRLDLLKEGALAPTGPARRASAGVEAAVAACSPPRGVAGGKVRGPSWGVGAKGGPGAGKGRVYGQERVGDSPRVFRAPGRAGRRSRLPPAGKWGVEPRGASDRQALVEGQVGALEPSAGYKRKEKAAGPHQERLGGAGPRKLKPAAACAPAASDAFSGSGFPSSGGRGKGAVVGSGDLGSSSGVGPSGVFEKQEAEGDPKIPLSKKWPTMLQWSSDEEGDDLGGDMCGVSGGFSAVGSGGVPGLALGDGGWEGEVGGLDTGMHEEGSEGEEELGVDCQWDISSSPGTPDLSWQGQLDYGEEDPGEQDAARGRWGEEKRALGRPAG</sequence>
<name>A0AAV7LYN3_PLEWA</name>
<dbReference type="AlphaFoldDB" id="A0AAV7LYN3"/>
<feature type="compositionally biased region" description="Low complexity" evidence="1">
    <location>
        <begin position="162"/>
        <end position="179"/>
    </location>
</feature>
<feature type="compositionally biased region" description="Gly residues" evidence="1">
    <location>
        <begin position="67"/>
        <end position="78"/>
    </location>
</feature>
<comment type="caution">
    <text evidence="2">The sequence shown here is derived from an EMBL/GenBank/DDBJ whole genome shotgun (WGS) entry which is preliminary data.</text>
</comment>
<evidence type="ECO:0000313" key="2">
    <source>
        <dbReference type="EMBL" id="KAJ1096068.1"/>
    </source>
</evidence>
<keyword evidence="3" id="KW-1185">Reference proteome</keyword>
<dbReference type="Proteomes" id="UP001066276">
    <property type="component" value="Chromosome 10"/>
</dbReference>
<organism evidence="2 3">
    <name type="scientific">Pleurodeles waltl</name>
    <name type="common">Iberian ribbed newt</name>
    <dbReference type="NCBI Taxonomy" id="8319"/>
    <lineage>
        <taxon>Eukaryota</taxon>
        <taxon>Metazoa</taxon>
        <taxon>Chordata</taxon>
        <taxon>Craniata</taxon>
        <taxon>Vertebrata</taxon>
        <taxon>Euteleostomi</taxon>
        <taxon>Amphibia</taxon>
        <taxon>Batrachia</taxon>
        <taxon>Caudata</taxon>
        <taxon>Salamandroidea</taxon>
        <taxon>Salamandridae</taxon>
        <taxon>Pleurodelinae</taxon>
        <taxon>Pleurodeles</taxon>
    </lineage>
</organism>
<feature type="compositionally biased region" description="Polar residues" evidence="1">
    <location>
        <begin position="297"/>
        <end position="311"/>
    </location>
</feature>
<evidence type="ECO:0000256" key="1">
    <source>
        <dbReference type="SAM" id="MobiDB-lite"/>
    </source>
</evidence>
<dbReference type="EMBL" id="JANPWB010000014">
    <property type="protein sequence ID" value="KAJ1096068.1"/>
    <property type="molecule type" value="Genomic_DNA"/>
</dbReference>
<reference evidence="2" key="1">
    <citation type="journal article" date="2022" name="bioRxiv">
        <title>Sequencing and chromosome-scale assembly of the giantPleurodeles waltlgenome.</title>
        <authorList>
            <person name="Brown T."/>
            <person name="Elewa A."/>
            <person name="Iarovenko S."/>
            <person name="Subramanian E."/>
            <person name="Araus A.J."/>
            <person name="Petzold A."/>
            <person name="Susuki M."/>
            <person name="Suzuki K.-i.T."/>
            <person name="Hayashi T."/>
            <person name="Toyoda A."/>
            <person name="Oliveira C."/>
            <person name="Osipova E."/>
            <person name="Leigh N.D."/>
            <person name="Simon A."/>
            <person name="Yun M.H."/>
        </authorList>
    </citation>
    <scope>NUCLEOTIDE SEQUENCE</scope>
    <source>
        <strain evidence="2">20211129_DDA</strain>
        <tissue evidence="2">Liver</tissue>
    </source>
</reference>
<feature type="compositionally biased region" description="Gly residues" evidence="1">
    <location>
        <begin position="180"/>
        <end position="194"/>
    </location>
</feature>
<proteinExistence type="predicted"/>
<feature type="region of interest" description="Disordered" evidence="1">
    <location>
        <begin position="261"/>
        <end position="342"/>
    </location>
</feature>
<protein>
    <submittedName>
        <fullName evidence="2">Uncharacterized protein</fullName>
    </submittedName>
</protein>
<feature type="compositionally biased region" description="Basic and acidic residues" evidence="1">
    <location>
        <begin position="324"/>
        <end position="336"/>
    </location>
</feature>
<gene>
    <name evidence="2" type="ORF">NDU88_001214</name>
</gene>
<accession>A0AAV7LYN3</accession>
<evidence type="ECO:0000313" key="3">
    <source>
        <dbReference type="Proteomes" id="UP001066276"/>
    </source>
</evidence>
<feature type="compositionally biased region" description="Low complexity" evidence="1">
    <location>
        <begin position="195"/>
        <end position="206"/>
    </location>
</feature>